<feature type="repeat" description="WD" evidence="1">
    <location>
        <begin position="30"/>
        <end position="68"/>
    </location>
</feature>
<keyword evidence="1" id="KW-0853">WD repeat</keyword>
<dbReference type="SMART" id="SM00320">
    <property type="entry name" value="WD40"/>
    <property type="match status" value="1"/>
</dbReference>
<evidence type="ECO:0000313" key="2">
    <source>
        <dbReference type="EMBL" id="OBZ70281.1"/>
    </source>
</evidence>
<dbReference type="OrthoDB" id="1068471at2759"/>
<dbReference type="InterPro" id="IPR001680">
    <property type="entry name" value="WD40_rpt"/>
</dbReference>
<dbReference type="STRING" id="5627.A0A1C7M013"/>
<dbReference type="Gene3D" id="2.130.10.10">
    <property type="entry name" value="YVTN repeat-like/Quinoprotein amine dehydrogenase"/>
    <property type="match status" value="1"/>
</dbReference>
<dbReference type="PROSITE" id="PS50294">
    <property type="entry name" value="WD_REPEATS_REGION"/>
    <property type="match status" value="1"/>
</dbReference>
<protein>
    <submittedName>
        <fullName evidence="2">Uncharacterized protein</fullName>
    </submittedName>
</protein>
<dbReference type="EMBL" id="LUGG01000014">
    <property type="protein sequence ID" value="OBZ70281.1"/>
    <property type="molecule type" value="Genomic_DNA"/>
</dbReference>
<dbReference type="Pfam" id="PF00400">
    <property type="entry name" value="WD40"/>
    <property type="match status" value="1"/>
</dbReference>
<proteinExistence type="predicted"/>
<dbReference type="SUPFAM" id="SSF50978">
    <property type="entry name" value="WD40 repeat-like"/>
    <property type="match status" value="1"/>
</dbReference>
<sequence>MGAPAGFKILSCEGVEQGRWWTASCVLYKLPGHKGTVTSVDFHPKEPIILTGSKDGTMLLGEINQYIP</sequence>
<evidence type="ECO:0000313" key="3">
    <source>
        <dbReference type="Proteomes" id="UP000092993"/>
    </source>
</evidence>
<reference evidence="2 3" key="1">
    <citation type="submission" date="2016-03" db="EMBL/GenBank/DDBJ databases">
        <title>Whole genome sequencing of Grifola frondosa 9006-11.</title>
        <authorList>
            <person name="Min B."/>
            <person name="Park H."/>
            <person name="Kim J.-G."/>
            <person name="Cho H."/>
            <person name="Oh Y.-L."/>
            <person name="Kong W.-S."/>
            <person name="Choi I.-G."/>
        </authorList>
    </citation>
    <scope>NUCLEOTIDE SEQUENCE [LARGE SCALE GENOMIC DNA]</scope>
    <source>
        <strain evidence="2 3">9006-11</strain>
    </source>
</reference>
<name>A0A1C7M013_GRIFR</name>
<comment type="caution">
    <text evidence="2">The sequence shown here is derived from an EMBL/GenBank/DDBJ whole genome shotgun (WGS) entry which is preliminary data.</text>
</comment>
<dbReference type="PROSITE" id="PS50082">
    <property type="entry name" value="WD_REPEATS_2"/>
    <property type="match status" value="1"/>
</dbReference>
<accession>A0A1C7M013</accession>
<dbReference type="Proteomes" id="UP000092993">
    <property type="component" value="Unassembled WGS sequence"/>
</dbReference>
<dbReference type="InterPro" id="IPR015943">
    <property type="entry name" value="WD40/YVTN_repeat-like_dom_sf"/>
</dbReference>
<dbReference type="AlphaFoldDB" id="A0A1C7M013"/>
<organism evidence="2 3">
    <name type="scientific">Grifola frondosa</name>
    <name type="common">Maitake</name>
    <name type="synonym">Polyporus frondosus</name>
    <dbReference type="NCBI Taxonomy" id="5627"/>
    <lineage>
        <taxon>Eukaryota</taxon>
        <taxon>Fungi</taxon>
        <taxon>Dikarya</taxon>
        <taxon>Basidiomycota</taxon>
        <taxon>Agaricomycotina</taxon>
        <taxon>Agaricomycetes</taxon>
        <taxon>Polyporales</taxon>
        <taxon>Grifolaceae</taxon>
        <taxon>Grifola</taxon>
    </lineage>
</organism>
<keyword evidence="3" id="KW-1185">Reference proteome</keyword>
<gene>
    <name evidence="2" type="ORF">A0H81_09771</name>
</gene>
<evidence type="ECO:0000256" key="1">
    <source>
        <dbReference type="PROSITE-ProRule" id="PRU00221"/>
    </source>
</evidence>
<dbReference type="InterPro" id="IPR036322">
    <property type="entry name" value="WD40_repeat_dom_sf"/>
</dbReference>